<dbReference type="EMBL" id="SLUN01000001">
    <property type="protein sequence ID" value="TCL77015.1"/>
    <property type="molecule type" value="Genomic_DNA"/>
</dbReference>
<dbReference type="CDD" id="cd06579">
    <property type="entry name" value="TM_PBP1_transp_AraH_like"/>
    <property type="match status" value="1"/>
</dbReference>
<evidence type="ECO:0000256" key="4">
    <source>
        <dbReference type="ARBA" id="ARBA00022989"/>
    </source>
</evidence>
<dbReference type="Proteomes" id="UP000295008">
    <property type="component" value="Unassembled WGS sequence"/>
</dbReference>
<comment type="caution">
    <text evidence="7">The sequence shown here is derived from an EMBL/GenBank/DDBJ whole genome shotgun (WGS) entry which is preliminary data.</text>
</comment>
<feature type="transmembrane region" description="Helical" evidence="6">
    <location>
        <begin position="299"/>
        <end position="319"/>
    </location>
</feature>
<feature type="transmembrane region" description="Helical" evidence="6">
    <location>
        <begin position="219"/>
        <end position="235"/>
    </location>
</feature>
<organism evidence="7 8">
    <name type="scientific">Hydrogenispora ethanolica</name>
    <dbReference type="NCBI Taxonomy" id="1082276"/>
    <lineage>
        <taxon>Bacteria</taxon>
        <taxon>Bacillati</taxon>
        <taxon>Bacillota</taxon>
        <taxon>Hydrogenispora</taxon>
    </lineage>
</organism>
<dbReference type="PANTHER" id="PTHR32196">
    <property type="entry name" value="ABC TRANSPORTER PERMEASE PROTEIN YPHD-RELATED-RELATED"/>
    <property type="match status" value="1"/>
</dbReference>
<dbReference type="InterPro" id="IPR001851">
    <property type="entry name" value="ABC_transp_permease"/>
</dbReference>
<sequence>MPSATKSFHFKKFIGNNSAFAAFVFIFVISVLLKGSVFLSYNNIINILRNNSIIGIIALGMTLVIITGGIDLSVGSLLVIVGIAVLAVTNFTGNILLGLLVGIVAGILLGALSGTLVAKFKLPAFIVTLGTMSIYRSVSQYLLNGGGIMIDGRVRDPFIAISNTNLFEVLPMPVLYWIAISIAAYLFAMKTTTGRHVYAVGSNEKATLLSGINVDRVKIIVYAISGFLVALAAIVECSRLGSINSASSGSSYEMDAIAAAVVGGTSMAGGKGKIVGTFCGALTLGVINNMMTLLGVPPFLVGAVKGLIIIAAVLLQWNLNEKNA</sequence>
<dbReference type="GO" id="GO:0005886">
    <property type="term" value="C:plasma membrane"/>
    <property type="evidence" value="ECO:0007669"/>
    <property type="project" value="UniProtKB-SubCell"/>
</dbReference>
<comment type="subcellular location">
    <subcellularLocation>
        <location evidence="1">Cell membrane</location>
        <topology evidence="1">Multi-pass membrane protein</topology>
    </subcellularLocation>
</comment>
<evidence type="ECO:0000256" key="2">
    <source>
        <dbReference type="ARBA" id="ARBA00022475"/>
    </source>
</evidence>
<evidence type="ECO:0000256" key="5">
    <source>
        <dbReference type="ARBA" id="ARBA00023136"/>
    </source>
</evidence>
<reference evidence="7 8" key="1">
    <citation type="submission" date="2019-03" db="EMBL/GenBank/DDBJ databases">
        <title>Genomic Encyclopedia of Type Strains, Phase IV (KMG-IV): sequencing the most valuable type-strain genomes for metagenomic binning, comparative biology and taxonomic classification.</title>
        <authorList>
            <person name="Goeker M."/>
        </authorList>
    </citation>
    <scope>NUCLEOTIDE SEQUENCE [LARGE SCALE GENOMIC DNA]</scope>
    <source>
        <strain evidence="7 8">LX-B</strain>
    </source>
</reference>
<dbReference type="AlphaFoldDB" id="A0A4R1SBS0"/>
<keyword evidence="2" id="KW-1003">Cell membrane</keyword>
<name>A0A4R1SBS0_HYDET</name>
<evidence type="ECO:0000256" key="6">
    <source>
        <dbReference type="SAM" id="Phobius"/>
    </source>
</evidence>
<keyword evidence="3 6" id="KW-0812">Transmembrane</keyword>
<proteinExistence type="predicted"/>
<keyword evidence="8" id="KW-1185">Reference proteome</keyword>
<dbReference type="RefSeq" id="WP_132012401.1">
    <property type="nucleotide sequence ID" value="NZ_SLUN01000001.1"/>
</dbReference>
<keyword evidence="5 6" id="KW-0472">Membrane</keyword>
<gene>
    <name evidence="7" type="ORF">EDC14_1001300</name>
</gene>
<evidence type="ECO:0000256" key="1">
    <source>
        <dbReference type="ARBA" id="ARBA00004651"/>
    </source>
</evidence>
<feature type="transmembrane region" description="Helical" evidence="6">
    <location>
        <begin position="91"/>
        <end position="112"/>
    </location>
</feature>
<feature type="transmembrane region" description="Helical" evidence="6">
    <location>
        <begin position="20"/>
        <end position="41"/>
    </location>
</feature>
<protein>
    <submittedName>
        <fullName evidence="7">Ribose transport system permease protein</fullName>
    </submittedName>
</protein>
<feature type="transmembrane region" description="Helical" evidence="6">
    <location>
        <begin position="170"/>
        <end position="188"/>
    </location>
</feature>
<accession>A0A4R1SBS0</accession>
<dbReference type="Pfam" id="PF02653">
    <property type="entry name" value="BPD_transp_2"/>
    <property type="match status" value="1"/>
</dbReference>
<keyword evidence="4 6" id="KW-1133">Transmembrane helix</keyword>
<evidence type="ECO:0000313" key="7">
    <source>
        <dbReference type="EMBL" id="TCL77015.1"/>
    </source>
</evidence>
<evidence type="ECO:0000256" key="3">
    <source>
        <dbReference type="ARBA" id="ARBA00022692"/>
    </source>
</evidence>
<dbReference type="GO" id="GO:0022857">
    <property type="term" value="F:transmembrane transporter activity"/>
    <property type="evidence" value="ECO:0007669"/>
    <property type="project" value="InterPro"/>
</dbReference>
<evidence type="ECO:0000313" key="8">
    <source>
        <dbReference type="Proteomes" id="UP000295008"/>
    </source>
</evidence>
<dbReference type="OrthoDB" id="9815820at2"/>
<feature type="transmembrane region" description="Helical" evidence="6">
    <location>
        <begin position="53"/>
        <end position="85"/>
    </location>
</feature>